<evidence type="ECO:0000313" key="1">
    <source>
        <dbReference type="EMBL" id="KAK3055640.1"/>
    </source>
</evidence>
<organism evidence="1 2">
    <name type="scientific">Extremus antarcticus</name>
    <dbReference type="NCBI Taxonomy" id="702011"/>
    <lineage>
        <taxon>Eukaryota</taxon>
        <taxon>Fungi</taxon>
        <taxon>Dikarya</taxon>
        <taxon>Ascomycota</taxon>
        <taxon>Pezizomycotina</taxon>
        <taxon>Dothideomycetes</taxon>
        <taxon>Dothideomycetidae</taxon>
        <taxon>Mycosphaerellales</taxon>
        <taxon>Extremaceae</taxon>
        <taxon>Extremus</taxon>
    </lineage>
</organism>
<sequence length="154" mass="17186">MASNNENRIVKTTTARKSVRELKRSTHATLALATNKINQGVGKGTQVVAELVDELYDHIDSLTTENDNLRTEHATSVQRIVELETQIAATKTQHDIAIAGMRNQLAVGPNSRVQIVFHCSKMKHRPHIFYLADTFGTLEELGMKEDDIITYTKG</sequence>
<dbReference type="AlphaFoldDB" id="A0AAJ0GBE5"/>
<reference evidence="1" key="1">
    <citation type="submission" date="2023-04" db="EMBL/GenBank/DDBJ databases">
        <title>Black Yeasts Isolated from many extreme environments.</title>
        <authorList>
            <person name="Coleine C."/>
            <person name="Stajich J.E."/>
            <person name="Selbmann L."/>
        </authorList>
    </citation>
    <scope>NUCLEOTIDE SEQUENCE</scope>
    <source>
        <strain evidence="1">CCFEE 5312</strain>
    </source>
</reference>
<dbReference type="Proteomes" id="UP001271007">
    <property type="component" value="Unassembled WGS sequence"/>
</dbReference>
<protein>
    <submittedName>
        <fullName evidence="1">Uncharacterized protein</fullName>
    </submittedName>
</protein>
<name>A0AAJ0GBE5_9PEZI</name>
<gene>
    <name evidence="1" type="ORF">LTR09_003561</name>
</gene>
<keyword evidence="2" id="KW-1185">Reference proteome</keyword>
<accession>A0AAJ0GBE5</accession>
<proteinExistence type="predicted"/>
<dbReference type="EMBL" id="JAWDJX010000008">
    <property type="protein sequence ID" value="KAK3055640.1"/>
    <property type="molecule type" value="Genomic_DNA"/>
</dbReference>
<evidence type="ECO:0000313" key="2">
    <source>
        <dbReference type="Proteomes" id="UP001271007"/>
    </source>
</evidence>
<comment type="caution">
    <text evidence="1">The sequence shown here is derived from an EMBL/GenBank/DDBJ whole genome shotgun (WGS) entry which is preliminary data.</text>
</comment>